<dbReference type="InterPro" id="IPR036397">
    <property type="entry name" value="RNaseH_sf"/>
</dbReference>
<evidence type="ECO:0000313" key="3">
    <source>
        <dbReference type="EnsemblFungi" id="PTTG_28647-t43_1-p1"/>
    </source>
</evidence>
<dbReference type="VEuPathDB" id="FungiDB:PTTG_28647"/>
<dbReference type="PANTHER" id="PTHR46564">
    <property type="entry name" value="TRANSPOSASE"/>
    <property type="match status" value="1"/>
</dbReference>
<reference evidence="3" key="4">
    <citation type="submission" date="2025-05" db="UniProtKB">
        <authorList>
            <consortium name="EnsemblFungi"/>
        </authorList>
    </citation>
    <scope>IDENTIFICATION</scope>
    <source>
        <strain evidence="3">isolate 1-1 / race 1 (BBBD)</strain>
    </source>
</reference>
<dbReference type="GO" id="GO:0003676">
    <property type="term" value="F:nucleic acid binding"/>
    <property type="evidence" value="ECO:0007669"/>
    <property type="project" value="InterPro"/>
</dbReference>
<evidence type="ECO:0000313" key="4">
    <source>
        <dbReference type="Proteomes" id="UP000005240"/>
    </source>
</evidence>
<dbReference type="EMBL" id="ADAS02000125">
    <property type="protein sequence ID" value="OAV89506.1"/>
    <property type="molecule type" value="Genomic_DNA"/>
</dbReference>
<name>A0A180G9X6_PUCT1</name>
<protein>
    <submittedName>
        <fullName evidence="3">DDE_3 domain-containing protein</fullName>
    </submittedName>
</protein>
<gene>
    <name evidence="2" type="ORF">PTTG_28647</name>
</gene>
<dbReference type="EnsemblFungi" id="PTTG_28647-t43_1">
    <property type="protein sequence ID" value="PTTG_28647-t43_1-p1"/>
    <property type="gene ID" value="PTTG_28647"/>
</dbReference>
<reference evidence="3 4" key="3">
    <citation type="journal article" date="2017" name="G3 (Bethesda)">
        <title>Comparative analysis highlights variable genome content of wheat rusts and divergence of the mating loci.</title>
        <authorList>
            <person name="Cuomo C.A."/>
            <person name="Bakkeren G."/>
            <person name="Khalil H.B."/>
            <person name="Panwar V."/>
            <person name="Joly D."/>
            <person name="Linning R."/>
            <person name="Sakthikumar S."/>
            <person name="Song X."/>
            <person name="Adiconis X."/>
            <person name="Fan L."/>
            <person name="Goldberg J.M."/>
            <person name="Levin J.Z."/>
            <person name="Young S."/>
            <person name="Zeng Q."/>
            <person name="Anikster Y."/>
            <person name="Bruce M."/>
            <person name="Wang M."/>
            <person name="Yin C."/>
            <person name="McCallum B."/>
            <person name="Szabo L.J."/>
            <person name="Hulbert S."/>
            <person name="Chen X."/>
            <person name="Fellers J.P."/>
        </authorList>
    </citation>
    <scope>NUCLEOTIDE SEQUENCE</scope>
    <source>
        <strain evidence="4">Isolate 1-1 / race 1 (BBBD)</strain>
        <strain evidence="3">isolate 1-1 / race 1 (BBBD)</strain>
    </source>
</reference>
<evidence type="ECO:0000259" key="1">
    <source>
        <dbReference type="Pfam" id="PF13358"/>
    </source>
</evidence>
<dbReference type="InterPro" id="IPR038717">
    <property type="entry name" value="Tc1-like_DDE_dom"/>
</dbReference>
<proteinExistence type="predicted"/>
<dbReference type="OrthoDB" id="2266637at2759"/>
<dbReference type="SUPFAM" id="SSF53098">
    <property type="entry name" value="Ribonuclease H-like"/>
    <property type="match status" value="1"/>
</dbReference>
<evidence type="ECO:0000313" key="2">
    <source>
        <dbReference type="EMBL" id="OAV89506.1"/>
    </source>
</evidence>
<sequence length="311" mass="34717">MAISRLVNSLIPPYCSGFRLTFSTQHRSLHHQSNGFPTVCTGNKDCSGPYGSPGDQFGGDLSVAESFGLSAVVLSLATPIQRNLLRCKGSGRVQGPGPTKHTHQRQVGTLLCVETVHRNLVQQLSITLKKPKTQNIRKSLLRKYTFVQQMEFFPADFLVFTGKLSRGTPAAWFVINQNPLRLSLLAAILMDRLVALTTTAETFNGHKFEHFLEYELLPWMNRYPDYNSVLVCDNATVHRGERVRDLCEAAGVWLLFLPPYCPELNPIELGFAAIKHNLGASQVLNDAIDPKWEIKKVAGKLLTAEFSYKVF</sequence>
<dbReference type="PANTHER" id="PTHR46564:SF1">
    <property type="entry name" value="TRANSPOSASE"/>
    <property type="match status" value="1"/>
</dbReference>
<keyword evidence="4" id="KW-1185">Reference proteome</keyword>
<dbReference type="Pfam" id="PF13358">
    <property type="entry name" value="DDE_3"/>
    <property type="match status" value="1"/>
</dbReference>
<dbReference type="InterPro" id="IPR012337">
    <property type="entry name" value="RNaseH-like_sf"/>
</dbReference>
<dbReference type="STRING" id="630390.A0A180G9X6"/>
<dbReference type="AlphaFoldDB" id="A0A180G9X6"/>
<organism evidence="2">
    <name type="scientific">Puccinia triticina (isolate 1-1 / race 1 (BBBD))</name>
    <name type="common">Brown leaf rust fungus</name>
    <dbReference type="NCBI Taxonomy" id="630390"/>
    <lineage>
        <taxon>Eukaryota</taxon>
        <taxon>Fungi</taxon>
        <taxon>Dikarya</taxon>
        <taxon>Basidiomycota</taxon>
        <taxon>Pucciniomycotina</taxon>
        <taxon>Pucciniomycetes</taxon>
        <taxon>Pucciniales</taxon>
        <taxon>Pucciniaceae</taxon>
        <taxon>Puccinia</taxon>
    </lineage>
</organism>
<dbReference type="Gene3D" id="3.30.420.10">
    <property type="entry name" value="Ribonuclease H-like superfamily/Ribonuclease H"/>
    <property type="match status" value="1"/>
</dbReference>
<accession>A0A180G9X6</accession>
<reference evidence="2" key="1">
    <citation type="submission" date="2009-11" db="EMBL/GenBank/DDBJ databases">
        <authorList>
            <consortium name="The Broad Institute Genome Sequencing Platform"/>
            <person name="Ward D."/>
            <person name="Feldgarden M."/>
            <person name="Earl A."/>
            <person name="Young S.K."/>
            <person name="Zeng Q."/>
            <person name="Koehrsen M."/>
            <person name="Alvarado L."/>
            <person name="Berlin A."/>
            <person name="Bochicchio J."/>
            <person name="Borenstein D."/>
            <person name="Chapman S.B."/>
            <person name="Chen Z."/>
            <person name="Engels R."/>
            <person name="Freedman E."/>
            <person name="Gellesch M."/>
            <person name="Goldberg J."/>
            <person name="Griggs A."/>
            <person name="Gujja S."/>
            <person name="Heilman E."/>
            <person name="Heiman D."/>
            <person name="Hepburn T."/>
            <person name="Howarth C."/>
            <person name="Jen D."/>
            <person name="Larson L."/>
            <person name="Lewis B."/>
            <person name="Mehta T."/>
            <person name="Park D."/>
            <person name="Pearson M."/>
            <person name="Roberts A."/>
            <person name="Saif S."/>
            <person name="Shea T."/>
            <person name="Shenoy N."/>
            <person name="Sisk P."/>
            <person name="Stolte C."/>
            <person name="Sykes S."/>
            <person name="Thomson T."/>
            <person name="Walk T."/>
            <person name="White J."/>
            <person name="Yandava C."/>
            <person name="Izard J."/>
            <person name="Baranova O.V."/>
            <person name="Blanton J.M."/>
            <person name="Tanner A.C."/>
            <person name="Dewhirst F.E."/>
            <person name="Haas B."/>
            <person name="Nusbaum C."/>
            <person name="Birren B."/>
        </authorList>
    </citation>
    <scope>NUCLEOTIDE SEQUENCE [LARGE SCALE GENOMIC DNA]</scope>
    <source>
        <strain evidence="2">1-1 BBBD Race 1</strain>
    </source>
</reference>
<reference evidence="2" key="2">
    <citation type="submission" date="2016-05" db="EMBL/GenBank/DDBJ databases">
        <title>Comparative analysis highlights variable genome content of wheat rusts and divergence of the mating loci.</title>
        <authorList>
            <person name="Cuomo C.A."/>
            <person name="Bakkeren G."/>
            <person name="Szabo L."/>
            <person name="Khalil H."/>
            <person name="Joly D."/>
            <person name="Goldberg J."/>
            <person name="Young S."/>
            <person name="Zeng Q."/>
            <person name="Fellers J."/>
        </authorList>
    </citation>
    <scope>NUCLEOTIDE SEQUENCE [LARGE SCALE GENOMIC DNA]</scope>
    <source>
        <strain evidence="2">1-1 BBBD Race 1</strain>
    </source>
</reference>
<dbReference type="Proteomes" id="UP000005240">
    <property type="component" value="Unassembled WGS sequence"/>
</dbReference>
<feature type="domain" description="Tc1-like transposase DDE" evidence="1">
    <location>
        <begin position="181"/>
        <end position="280"/>
    </location>
</feature>